<dbReference type="PANTHER" id="PTHR31616:SF9">
    <property type="entry name" value="GLUCOAMYLASE, INTRACELLULAR SPORULATION-SPECIFIC"/>
    <property type="match status" value="1"/>
</dbReference>
<comment type="similarity">
    <text evidence="2">Belongs to the glycosyl hydrolase 15 family.</text>
</comment>
<comment type="catalytic activity">
    <reaction evidence="1">
        <text>Hydrolysis of terminal (1-&gt;4)-linked alpha-D-glucose residues successively from non-reducing ends of the chains with release of beta-D-glucose.</text>
        <dbReference type="EC" id="3.2.1.3"/>
    </reaction>
</comment>
<protein>
    <recommendedName>
        <fullName evidence="3">glucan 1,4-alpha-glucosidase</fullName>
        <ecNumber evidence="3">3.2.1.3</ecNumber>
    </recommendedName>
    <alternativeName>
        <fullName evidence="9">1,4-alpha-D-glucan glucohydrolase</fullName>
    </alternativeName>
    <alternativeName>
        <fullName evidence="8">Glucan 1,4-alpha-glucosidase</fullName>
    </alternativeName>
</protein>
<evidence type="ECO:0000313" key="13">
    <source>
        <dbReference type="Proteomes" id="UP001447188"/>
    </source>
</evidence>
<reference evidence="12 13" key="1">
    <citation type="submission" date="2024-02" db="EMBL/GenBank/DDBJ databases">
        <title>Discinaceae phylogenomics.</title>
        <authorList>
            <person name="Dirks A.C."/>
            <person name="James T.Y."/>
        </authorList>
    </citation>
    <scope>NUCLEOTIDE SEQUENCE [LARGE SCALE GENOMIC DNA]</scope>
    <source>
        <strain evidence="12 13">ACD0624</strain>
    </source>
</reference>
<dbReference type="Pfam" id="PF00723">
    <property type="entry name" value="Glyco_hydro_15"/>
    <property type="match status" value="1"/>
</dbReference>
<evidence type="ECO:0000256" key="3">
    <source>
        <dbReference type="ARBA" id="ARBA00012593"/>
    </source>
</evidence>
<dbReference type="InterPro" id="IPR012341">
    <property type="entry name" value="6hp_glycosidase-like_sf"/>
</dbReference>
<sequence length="508" mass="57249">MVLFEYLLASLLGVHTVSGYVIAGPDPRQISLGASHSSQVLTNEQLESWISDQRRASWGYLLDNIAPRGLNAVRAAAGTVIASPSESYPNYFYQWVRDAAITMKGIVGEYEKTRDVDLMDVVEQYVKIQEAIQAKANPSGGYHSGGLGEPKFMIDGEPFTQSWSRPQRDGPALRILTLTSYIKALNGTHPELVTSEWLRKLYNPNLLSGSIIKADLEYISHSWSEPGFDLWEETMDLHFFTALVQHKALVEGRDLAEILGDRRAATWYDAQQKKLKQFLVDRFWDHEKGHLRAYLNTRHRTGLDCGLLLGAIHGGQSDVFAPWSDEVLVSMQMLVDDMGRRFTVNRRAPPYHKEDEKLRGVGIGRYPEDIYDGVGFSGGHPWFLCTSSVSDILYSTVEHFVDQGALNITAINLPFFNRLHPTGKAELGVVASDDLAFDRYLRAMFTYADSFLNVIRWHATRDGRLSEQFDGTTGFQRGAHDLTWSYGSFLEATEKRDRARESLRGKAK</sequence>
<keyword evidence="7" id="KW-0624">Polysaccharide degradation</keyword>
<evidence type="ECO:0000256" key="2">
    <source>
        <dbReference type="ARBA" id="ARBA00006188"/>
    </source>
</evidence>
<evidence type="ECO:0000259" key="11">
    <source>
        <dbReference type="Pfam" id="PF00723"/>
    </source>
</evidence>
<evidence type="ECO:0000256" key="10">
    <source>
        <dbReference type="SAM" id="SignalP"/>
    </source>
</evidence>
<feature type="chain" id="PRO_5046067665" description="glucan 1,4-alpha-glucosidase" evidence="10">
    <location>
        <begin position="20"/>
        <end position="508"/>
    </location>
</feature>
<keyword evidence="5" id="KW-0119">Carbohydrate metabolism</keyword>
<name>A0ABR3GJA1_9PEZI</name>
<dbReference type="PRINTS" id="PR00736">
    <property type="entry name" value="GLHYDRLASE15"/>
</dbReference>
<evidence type="ECO:0000256" key="4">
    <source>
        <dbReference type="ARBA" id="ARBA00022801"/>
    </source>
</evidence>
<keyword evidence="4 12" id="KW-0378">Hydrolase</keyword>
<organism evidence="12 13">
    <name type="scientific">Discina gigas</name>
    <dbReference type="NCBI Taxonomy" id="1032678"/>
    <lineage>
        <taxon>Eukaryota</taxon>
        <taxon>Fungi</taxon>
        <taxon>Dikarya</taxon>
        <taxon>Ascomycota</taxon>
        <taxon>Pezizomycotina</taxon>
        <taxon>Pezizomycetes</taxon>
        <taxon>Pezizales</taxon>
        <taxon>Discinaceae</taxon>
        <taxon>Discina</taxon>
    </lineage>
</organism>
<accession>A0ABR3GJA1</accession>
<feature type="domain" description="GH15-like" evidence="11">
    <location>
        <begin position="58"/>
        <end position="492"/>
    </location>
</feature>
<evidence type="ECO:0000256" key="9">
    <source>
        <dbReference type="ARBA" id="ARBA00033473"/>
    </source>
</evidence>
<feature type="signal peptide" evidence="10">
    <location>
        <begin position="1"/>
        <end position="19"/>
    </location>
</feature>
<dbReference type="EC" id="3.2.1.3" evidence="3"/>
<keyword evidence="6 12" id="KW-0326">Glycosidase</keyword>
<evidence type="ECO:0000313" key="12">
    <source>
        <dbReference type="EMBL" id="KAL0635832.1"/>
    </source>
</evidence>
<dbReference type="InterPro" id="IPR011613">
    <property type="entry name" value="GH15-like"/>
</dbReference>
<evidence type="ECO:0000256" key="7">
    <source>
        <dbReference type="ARBA" id="ARBA00023326"/>
    </source>
</evidence>
<dbReference type="EMBL" id="JBBBZM010000061">
    <property type="protein sequence ID" value="KAL0635832.1"/>
    <property type="molecule type" value="Genomic_DNA"/>
</dbReference>
<dbReference type="GO" id="GO:0004339">
    <property type="term" value="F:glucan 1,4-alpha-glucosidase activity"/>
    <property type="evidence" value="ECO:0007669"/>
    <property type="project" value="UniProtKB-EC"/>
</dbReference>
<keyword evidence="13" id="KW-1185">Reference proteome</keyword>
<evidence type="ECO:0000256" key="6">
    <source>
        <dbReference type="ARBA" id="ARBA00023295"/>
    </source>
</evidence>
<evidence type="ECO:0000256" key="5">
    <source>
        <dbReference type="ARBA" id="ARBA00023277"/>
    </source>
</evidence>
<dbReference type="SUPFAM" id="SSF48208">
    <property type="entry name" value="Six-hairpin glycosidases"/>
    <property type="match status" value="1"/>
</dbReference>
<dbReference type="InterPro" id="IPR000165">
    <property type="entry name" value="Glucoamylase"/>
</dbReference>
<comment type="caution">
    <text evidence="12">The sequence shown here is derived from an EMBL/GenBank/DDBJ whole genome shotgun (WGS) entry which is preliminary data.</text>
</comment>
<keyword evidence="10" id="KW-0732">Signal</keyword>
<gene>
    <name evidence="12" type="primary">SGA1</name>
    <name evidence="12" type="ORF">Q9L58_005173</name>
</gene>
<dbReference type="Proteomes" id="UP001447188">
    <property type="component" value="Unassembled WGS sequence"/>
</dbReference>
<evidence type="ECO:0000256" key="1">
    <source>
        <dbReference type="ARBA" id="ARBA00001863"/>
    </source>
</evidence>
<dbReference type="PANTHER" id="PTHR31616">
    <property type="entry name" value="TREHALASE"/>
    <property type="match status" value="1"/>
</dbReference>
<dbReference type="Gene3D" id="1.50.10.10">
    <property type="match status" value="1"/>
</dbReference>
<proteinExistence type="inferred from homology"/>
<dbReference type="InterPro" id="IPR008928">
    <property type="entry name" value="6-hairpin_glycosidase_sf"/>
</dbReference>
<evidence type="ECO:0000256" key="8">
    <source>
        <dbReference type="ARBA" id="ARBA00033442"/>
    </source>
</evidence>